<dbReference type="InterPro" id="IPR011992">
    <property type="entry name" value="EF-hand-dom_pair"/>
</dbReference>
<dbReference type="KEGG" id="lak:106165248"/>
<dbReference type="AlphaFoldDB" id="A0A1S3ILS1"/>
<evidence type="ECO:0000313" key="9">
    <source>
        <dbReference type="RefSeq" id="XP_013398841.1"/>
    </source>
</evidence>
<organism evidence="8 9">
    <name type="scientific">Lingula anatina</name>
    <name type="common">Brachiopod</name>
    <name type="synonym">Lingula unguis</name>
    <dbReference type="NCBI Taxonomy" id="7574"/>
    <lineage>
        <taxon>Eukaryota</taxon>
        <taxon>Metazoa</taxon>
        <taxon>Spiralia</taxon>
        <taxon>Lophotrochozoa</taxon>
        <taxon>Brachiopoda</taxon>
        <taxon>Linguliformea</taxon>
        <taxon>Lingulata</taxon>
        <taxon>Lingulida</taxon>
        <taxon>Linguloidea</taxon>
        <taxon>Lingulidae</taxon>
        <taxon>Lingula</taxon>
    </lineage>
</organism>
<dbReference type="RefSeq" id="XP_013398841.1">
    <property type="nucleotide sequence ID" value="XM_013543387.1"/>
</dbReference>
<dbReference type="PANTHER" id="PTHR46726:SF1">
    <property type="entry name" value="TWO-PORE CALCIUM CHANNEL 3"/>
    <property type="match status" value="1"/>
</dbReference>
<dbReference type="STRING" id="7574.A0A1S3ILS1"/>
<feature type="transmembrane region" description="Helical" evidence="6">
    <location>
        <begin position="116"/>
        <end position="136"/>
    </location>
</feature>
<dbReference type="InterPro" id="IPR002048">
    <property type="entry name" value="EF_hand_dom"/>
</dbReference>
<evidence type="ECO:0000256" key="1">
    <source>
        <dbReference type="ARBA" id="ARBA00004141"/>
    </source>
</evidence>
<dbReference type="InterPro" id="IPR005821">
    <property type="entry name" value="Ion_trans_dom"/>
</dbReference>
<keyword evidence="3 6" id="KW-1133">Transmembrane helix</keyword>
<dbReference type="Proteomes" id="UP000085678">
    <property type="component" value="Unplaced"/>
</dbReference>
<dbReference type="GO" id="GO:0005216">
    <property type="term" value="F:monoatomic ion channel activity"/>
    <property type="evidence" value="ECO:0007669"/>
    <property type="project" value="InterPro"/>
</dbReference>
<dbReference type="GeneID" id="106165248"/>
<dbReference type="Pfam" id="PF00520">
    <property type="entry name" value="Ion_trans"/>
    <property type="match status" value="2"/>
</dbReference>
<evidence type="ECO:0000313" key="8">
    <source>
        <dbReference type="Proteomes" id="UP000085678"/>
    </source>
</evidence>
<evidence type="ECO:0000256" key="4">
    <source>
        <dbReference type="ARBA" id="ARBA00023136"/>
    </source>
</evidence>
<dbReference type="OrthoDB" id="10068803at2759"/>
<feature type="transmembrane region" description="Helical" evidence="6">
    <location>
        <begin position="652"/>
        <end position="674"/>
    </location>
</feature>
<dbReference type="SUPFAM" id="SSF47473">
    <property type="entry name" value="EF-hand"/>
    <property type="match status" value="1"/>
</dbReference>
<reference evidence="9" key="1">
    <citation type="submission" date="2025-08" db="UniProtKB">
        <authorList>
            <consortium name="RefSeq"/>
        </authorList>
    </citation>
    <scope>IDENTIFICATION</scope>
    <source>
        <tissue evidence="9">Gonads</tissue>
    </source>
</reference>
<feature type="transmembrane region" description="Helical" evidence="6">
    <location>
        <begin position="437"/>
        <end position="456"/>
    </location>
</feature>
<evidence type="ECO:0000256" key="3">
    <source>
        <dbReference type="ARBA" id="ARBA00022989"/>
    </source>
</evidence>
<accession>A0A1S3ILS1</accession>
<feature type="transmembrane region" description="Helical" evidence="6">
    <location>
        <begin position="156"/>
        <end position="178"/>
    </location>
</feature>
<keyword evidence="4 6" id="KW-0472">Membrane</keyword>
<feature type="transmembrane region" description="Helical" evidence="6">
    <location>
        <begin position="462"/>
        <end position="479"/>
    </location>
</feature>
<keyword evidence="2 6" id="KW-0812">Transmembrane</keyword>
<evidence type="ECO:0000259" key="7">
    <source>
        <dbReference type="PROSITE" id="PS50222"/>
    </source>
</evidence>
<feature type="transmembrane region" description="Helical" evidence="6">
    <location>
        <begin position="491"/>
        <end position="510"/>
    </location>
</feature>
<dbReference type="PANTHER" id="PTHR46726">
    <property type="entry name" value="TWO PORE CHANNEL 3"/>
    <property type="match status" value="1"/>
</dbReference>
<feature type="transmembrane region" description="Helical" evidence="6">
    <location>
        <begin position="219"/>
        <end position="241"/>
    </location>
</feature>
<dbReference type="Gene3D" id="1.10.287.70">
    <property type="match status" value="2"/>
</dbReference>
<feature type="transmembrane region" description="Helical" evidence="6">
    <location>
        <begin position="555"/>
        <end position="584"/>
    </location>
</feature>
<dbReference type="SUPFAM" id="SSF81324">
    <property type="entry name" value="Voltage-gated potassium channels"/>
    <property type="match status" value="2"/>
</dbReference>
<name>A0A1S3ILS1_LINAN</name>
<evidence type="ECO:0000256" key="2">
    <source>
        <dbReference type="ARBA" id="ARBA00022692"/>
    </source>
</evidence>
<comment type="subcellular location">
    <subcellularLocation>
        <location evidence="1">Membrane</location>
        <topology evidence="1">Multi-pass membrane protein</topology>
    </subcellularLocation>
</comment>
<feature type="transmembrane region" description="Helical" evidence="6">
    <location>
        <begin position="92"/>
        <end position="110"/>
    </location>
</feature>
<dbReference type="GO" id="GO:0016020">
    <property type="term" value="C:membrane"/>
    <property type="evidence" value="ECO:0007669"/>
    <property type="project" value="UniProtKB-SubCell"/>
</dbReference>
<evidence type="ECO:0000256" key="5">
    <source>
        <dbReference type="SAM" id="MobiDB-lite"/>
    </source>
</evidence>
<feature type="region of interest" description="Disordered" evidence="5">
    <location>
        <begin position="728"/>
        <end position="756"/>
    </location>
</feature>
<dbReference type="PROSITE" id="PS50222">
    <property type="entry name" value="EF_HAND_2"/>
    <property type="match status" value="1"/>
</dbReference>
<feature type="domain" description="EF-hand" evidence="7">
    <location>
        <begin position="367"/>
        <end position="402"/>
    </location>
</feature>
<evidence type="ECO:0000256" key="6">
    <source>
        <dbReference type="SAM" id="Phobius"/>
    </source>
</evidence>
<gene>
    <name evidence="9" type="primary">LOC106165248</name>
</gene>
<dbReference type="InterPro" id="IPR027359">
    <property type="entry name" value="Volt_channel_dom_sf"/>
</dbReference>
<feature type="transmembrane region" description="Helical" evidence="6">
    <location>
        <begin position="288"/>
        <end position="315"/>
    </location>
</feature>
<dbReference type="Gene3D" id="1.20.120.350">
    <property type="entry name" value="Voltage-gated potassium channels. Chain C"/>
    <property type="match status" value="1"/>
</dbReference>
<protein>
    <submittedName>
        <fullName evidence="9">Two pore calcium channel protein 1</fullName>
    </submittedName>
</protein>
<proteinExistence type="predicted"/>
<keyword evidence="8" id="KW-1185">Reference proteome</keyword>
<dbReference type="GO" id="GO:0005509">
    <property type="term" value="F:calcium ion binding"/>
    <property type="evidence" value="ECO:0007669"/>
    <property type="project" value="InterPro"/>
</dbReference>
<sequence length="819" mass="94406">MSAESEVETNGTPVLVRFQTDPLSTSVSEVENGDVAAVEIVAVAAPKVGDELKDDDLLLAATLVQDAVHGQDIGFKTDPASVRAYRLYNHRAMRWGLYFAILLNLCLGLFEKPATWPLPIWATISVEGLVHAFYIFRFFHGKHFAKPGFWKDTKHVVVLVTIILTCLDMIIYIFWINLAPYAHPVRWSRALRPLYMINFAEGRQIRRAFRNIRRTLPGILNVLVLFFCSVLLFALMGLKIFQKRKLKNLDGSPYFEDYWESIWALYVLVTTANDPDIMMPAYDNDNWSALFFVVYLLINLYIFMSILLAVIYNNYKKHLKNEVRMAVISKRKKLFQAFEILKVQKDGKEVLTEERWSLLMKAISNKRSGAQIELLLHVLDEDGDNCLLRTEFLNLVDLLNVPLTEVHDRKTLFEKMCPSLYLSRVSEVVKMCVKHRFFRYFFDFMIVVNAVFIGLSLDDAEWFFLVLFAMEILLKMYAYGFRQFFSLFWNWFDFLVIFSALIATIIEALLQEWQDESNTLDILLVLRVLRLIKIIGSIDRFKVIVMTILNIGPSIITYGGVIFVFYYIFAIIGMEVFSGLVAYYPYDTKNQSQLFCGNPALNGSEFARERYCSNNFSNILRSFVLLFELTVVNQWHVLTSGFVLVTSKAARIYFFTFHLICVVIILNIFTAFVLEAFILEYSLSKGKFEHRIEQKIKEMGYSIGQKTEPGPLKMSVKHDKTGLVDNIEEHPTEEETSTSTQEQDGGLSRSSSNTSLPDLALEKGMRFHLKKRSRKKVEVLLQYMFENELGPEGLLDIDDVTNLPEEDVKPFPLTLDNVT</sequence>
<feature type="transmembrane region" description="Helical" evidence="6">
    <location>
        <begin position="623"/>
        <end position="645"/>
    </location>
</feature>
<dbReference type="InParanoid" id="A0A1S3ILS1"/>